<evidence type="ECO:0000256" key="1">
    <source>
        <dbReference type="ARBA" id="ARBA00004141"/>
    </source>
</evidence>
<reference evidence="9" key="1">
    <citation type="submission" date="2017-09" db="EMBL/GenBank/DDBJ databases">
        <title>Depth-based differentiation of microbial function through sediment-hosted aquifers and enrichment of novel symbionts in the deep terrestrial subsurface.</title>
        <authorList>
            <person name="Probst A.J."/>
            <person name="Ladd B."/>
            <person name="Jarett J.K."/>
            <person name="Geller-Mcgrath D.E."/>
            <person name="Sieber C.M.K."/>
            <person name="Emerson J.B."/>
            <person name="Anantharaman K."/>
            <person name="Thomas B.C."/>
            <person name="Malmstrom R."/>
            <person name="Stieglmeier M."/>
            <person name="Klingl A."/>
            <person name="Woyke T."/>
            <person name="Ryan C.M."/>
            <person name="Banfield J.F."/>
        </authorList>
    </citation>
    <scope>NUCLEOTIDE SEQUENCE [LARGE SCALE GENOMIC DNA]</scope>
</reference>
<evidence type="ECO:0000313" key="8">
    <source>
        <dbReference type="EMBL" id="PJE73710.1"/>
    </source>
</evidence>
<evidence type="ECO:0000256" key="6">
    <source>
        <dbReference type="SAM" id="Phobius"/>
    </source>
</evidence>
<name>A0A2M8LAS2_9BACT</name>
<comment type="similarity">
    <text evidence="2">Belongs to the GtrA family.</text>
</comment>
<gene>
    <name evidence="8" type="ORF">COV02_01070</name>
</gene>
<evidence type="ECO:0000256" key="2">
    <source>
        <dbReference type="ARBA" id="ARBA00009399"/>
    </source>
</evidence>
<dbReference type="GO" id="GO:0005886">
    <property type="term" value="C:plasma membrane"/>
    <property type="evidence" value="ECO:0007669"/>
    <property type="project" value="TreeGrafter"/>
</dbReference>
<evidence type="ECO:0000256" key="4">
    <source>
        <dbReference type="ARBA" id="ARBA00022989"/>
    </source>
</evidence>
<keyword evidence="3 6" id="KW-0812">Transmembrane</keyword>
<sequence length="224" mass="25170">MGFDKKDFYRSLIAGGAIAILSIPIFRNLGMLGGFSKYNLFLLVVMAFFWSALIALSMALVNYIVYRITFLKWPVIFEISKYGTIGLLNTFMSAAIFNFLIIATGVEKGLTVDAFVAVSFAITTSHSFLWNRIWTFNAKGSGNHKREYSAFFAITGLVSLLNIFLMHVLINTIGSPEFLNERIWTNLAFVMLVPVSFLGNFFGYKFFVFKTETTAAKNAVMETI</sequence>
<dbReference type="InterPro" id="IPR051401">
    <property type="entry name" value="GtrA_CellWall_Glycosyl"/>
</dbReference>
<dbReference type="InterPro" id="IPR007267">
    <property type="entry name" value="GtrA_DPMS_TM"/>
</dbReference>
<evidence type="ECO:0000256" key="3">
    <source>
        <dbReference type="ARBA" id="ARBA00022692"/>
    </source>
</evidence>
<comment type="subcellular location">
    <subcellularLocation>
        <location evidence="1">Membrane</location>
        <topology evidence="1">Multi-pass membrane protein</topology>
    </subcellularLocation>
</comment>
<keyword evidence="5 6" id="KW-0472">Membrane</keyword>
<feature type="transmembrane region" description="Helical" evidence="6">
    <location>
        <begin position="182"/>
        <end position="202"/>
    </location>
</feature>
<protein>
    <recommendedName>
        <fullName evidence="7">GtrA/DPMS transmembrane domain-containing protein</fullName>
    </recommendedName>
</protein>
<dbReference type="Pfam" id="PF04138">
    <property type="entry name" value="GtrA_DPMS_TM"/>
    <property type="match status" value="1"/>
</dbReference>
<dbReference type="PANTHER" id="PTHR38459">
    <property type="entry name" value="PROPHAGE BACTOPRENOL-LINKED GLUCOSE TRANSLOCASE HOMOLOG"/>
    <property type="match status" value="1"/>
</dbReference>
<dbReference type="PANTHER" id="PTHR38459:SF1">
    <property type="entry name" value="PROPHAGE BACTOPRENOL-LINKED GLUCOSE TRANSLOCASE HOMOLOG"/>
    <property type="match status" value="1"/>
</dbReference>
<organism evidence="8 9">
    <name type="scientific">Candidatus Terrybacteria bacterium CG10_big_fil_rev_8_21_14_0_10_41_10</name>
    <dbReference type="NCBI Taxonomy" id="1975026"/>
    <lineage>
        <taxon>Bacteria</taxon>
        <taxon>Candidatus Terryibacteriota</taxon>
    </lineage>
</organism>
<feature type="transmembrane region" description="Helical" evidence="6">
    <location>
        <begin position="7"/>
        <end position="26"/>
    </location>
</feature>
<feature type="transmembrane region" description="Helical" evidence="6">
    <location>
        <begin position="150"/>
        <end position="170"/>
    </location>
</feature>
<comment type="caution">
    <text evidence="8">The sequence shown here is derived from an EMBL/GenBank/DDBJ whole genome shotgun (WGS) entry which is preliminary data.</text>
</comment>
<evidence type="ECO:0000313" key="9">
    <source>
        <dbReference type="Proteomes" id="UP000230959"/>
    </source>
</evidence>
<keyword evidence="4 6" id="KW-1133">Transmembrane helix</keyword>
<dbReference type="EMBL" id="PFER01000017">
    <property type="protein sequence ID" value="PJE73710.1"/>
    <property type="molecule type" value="Genomic_DNA"/>
</dbReference>
<accession>A0A2M8LAS2</accession>
<feature type="domain" description="GtrA/DPMS transmembrane" evidence="7">
    <location>
        <begin position="81"/>
        <end position="209"/>
    </location>
</feature>
<dbReference type="GO" id="GO:0000271">
    <property type="term" value="P:polysaccharide biosynthetic process"/>
    <property type="evidence" value="ECO:0007669"/>
    <property type="project" value="InterPro"/>
</dbReference>
<dbReference type="AlphaFoldDB" id="A0A2M8LAS2"/>
<proteinExistence type="inferred from homology"/>
<feature type="transmembrane region" description="Helical" evidence="6">
    <location>
        <begin position="38"/>
        <end position="65"/>
    </location>
</feature>
<evidence type="ECO:0000256" key="5">
    <source>
        <dbReference type="ARBA" id="ARBA00023136"/>
    </source>
</evidence>
<feature type="transmembrane region" description="Helical" evidence="6">
    <location>
        <begin position="86"/>
        <end position="106"/>
    </location>
</feature>
<dbReference type="Proteomes" id="UP000230959">
    <property type="component" value="Unassembled WGS sequence"/>
</dbReference>
<evidence type="ECO:0000259" key="7">
    <source>
        <dbReference type="Pfam" id="PF04138"/>
    </source>
</evidence>
<feature type="transmembrane region" description="Helical" evidence="6">
    <location>
        <begin position="112"/>
        <end position="130"/>
    </location>
</feature>